<sequence>MFSTLSSYIWSSGSEDQTVPDISEDILLEQRGEDEWILVDFVNEKTKTRSDEIETVQRKQTPEPVPQSIDILEESWYVTPPSCFNASQGDSLSLQTSPLENLLIEHPSMSVYGGPAEGWLAVEQSPAEETPQDEEPSETAVETRPHTHRRAVRTVDKAEELSRRVQKNVLDQTKKQYRKKKLQTQNQTHVRVTRSRRKQKKLDRKQSKHSTVYSNRGC</sequence>
<dbReference type="InterPro" id="IPR029431">
    <property type="entry name" value="TP53INP"/>
</dbReference>
<feature type="compositionally biased region" description="Basic and acidic residues" evidence="11">
    <location>
        <begin position="153"/>
        <end position="163"/>
    </location>
</feature>
<feature type="region of interest" description="Disordered" evidence="11">
    <location>
        <begin position="125"/>
        <end position="218"/>
    </location>
</feature>
<name>A0A6S7FXZ0_PARCT</name>
<dbReference type="OrthoDB" id="10041339at2759"/>
<evidence type="ECO:0000313" key="12">
    <source>
        <dbReference type="EMBL" id="CAB3980816.1"/>
    </source>
</evidence>
<evidence type="ECO:0000313" key="13">
    <source>
        <dbReference type="Proteomes" id="UP001152795"/>
    </source>
</evidence>
<comment type="subcellular location">
    <subcellularLocation>
        <location evidence="2">Cytoplasm</location>
        <location evidence="2">Cytosol</location>
    </subcellularLocation>
    <subcellularLocation>
        <location evidence="1">Cytoplasmic vesicle</location>
        <location evidence="1">Autophagosome</location>
    </subcellularLocation>
    <subcellularLocation>
        <location evidence="10">Nucleus</location>
        <location evidence="10">Nuclear body</location>
    </subcellularLocation>
</comment>
<evidence type="ECO:0000256" key="7">
    <source>
        <dbReference type="ARBA" id="ARBA00023163"/>
    </source>
</evidence>
<dbReference type="PANTHER" id="PTHR31671:SF3">
    <property type="entry name" value="DIABETES AND OBESITY REGULATED, ISOFORM G"/>
    <property type="match status" value="1"/>
</dbReference>
<evidence type="ECO:0000256" key="9">
    <source>
        <dbReference type="ARBA" id="ARBA00023329"/>
    </source>
</evidence>
<evidence type="ECO:0000256" key="5">
    <source>
        <dbReference type="ARBA" id="ARBA00023015"/>
    </source>
</evidence>
<dbReference type="GO" id="GO:0045893">
    <property type="term" value="P:positive regulation of DNA-templated transcription"/>
    <property type="evidence" value="ECO:0007669"/>
    <property type="project" value="TreeGrafter"/>
</dbReference>
<dbReference type="GO" id="GO:0000045">
    <property type="term" value="P:autophagosome assembly"/>
    <property type="evidence" value="ECO:0007669"/>
    <property type="project" value="TreeGrafter"/>
</dbReference>
<evidence type="ECO:0000256" key="6">
    <source>
        <dbReference type="ARBA" id="ARBA00023159"/>
    </source>
</evidence>
<evidence type="ECO:0000256" key="10">
    <source>
        <dbReference type="ARBA" id="ARBA00034306"/>
    </source>
</evidence>
<feature type="compositionally biased region" description="Polar residues" evidence="11">
    <location>
        <begin position="209"/>
        <end position="218"/>
    </location>
</feature>
<keyword evidence="3" id="KW-0963">Cytoplasm</keyword>
<protein>
    <submittedName>
        <fullName evidence="12">Uncharacterized protein</fullName>
    </submittedName>
</protein>
<keyword evidence="4" id="KW-0072">Autophagy</keyword>
<proteinExistence type="predicted"/>
<dbReference type="GO" id="GO:0031410">
    <property type="term" value="C:cytoplasmic vesicle"/>
    <property type="evidence" value="ECO:0007669"/>
    <property type="project" value="UniProtKB-KW"/>
</dbReference>
<dbReference type="Pfam" id="PF14839">
    <property type="entry name" value="DOR"/>
    <property type="match status" value="1"/>
</dbReference>
<gene>
    <name evidence="12" type="ORF">PACLA_8A019647</name>
</gene>
<evidence type="ECO:0000256" key="4">
    <source>
        <dbReference type="ARBA" id="ARBA00023006"/>
    </source>
</evidence>
<comment type="caution">
    <text evidence="12">The sequence shown here is derived from an EMBL/GenBank/DDBJ whole genome shotgun (WGS) entry which is preliminary data.</text>
</comment>
<dbReference type="GO" id="GO:0005829">
    <property type="term" value="C:cytosol"/>
    <property type="evidence" value="ECO:0007669"/>
    <property type="project" value="UniProtKB-SubCell"/>
</dbReference>
<keyword evidence="6" id="KW-0010">Activator</keyword>
<feature type="compositionally biased region" description="Basic residues" evidence="11">
    <location>
        <begin position="191"/>
        <end position="208"/>
    </location>
</feature>
<keyword evidence="13" id="KW-1185">Reference proteome</keyword>
<dbReference type="Proteomes" id="UP001152795">
    <property type="component" value="Unassembled WGS sequence"/>
</dbReference>
<keyword evidence="8" id="KW-0539">Nucleus</keyword>
<organism evidence="12 13">
    <name type="scientific">Paramuricea clavata</name>
    <name type="common">Red gorgonian</name>
    <name type="synonym">Violescent sea-whip</name>
    <dbReference type="NCBI Taxonomy" id="317549"/>
    <lineage>
        <taxon>Eukaryota</taxon>
        <taxon>Metazoa</taxon>
        <taxon>Cnidaria</taxon>
        <taxon>Anthozoa</taxon>
        <taxon>Octocorallia</taxon>
        <taxon>Malacalcyonacea</taxon>
        <taxon>Plexauridae</taxon>
        <taxon>Paramuricea</taxon>
    </lineage>
</organism>
<dbReference type="EMBL" id="CACRXK020000327">
    <property type="protein sequence ID" value="CAB3980816.1"/>
    <property type="molecule type" value="Genomic_DNA"/>
</dbReference>
<dbReference type="AlphaFoldDB" id="A0A6S7FXZ0"/>
<evidence type="ECO:0000256" key="1">
    <source>
        <dbReference type="ARBA" id="ARBA00004419"/>
    </source>
</evidence>
<keyword evidence="7" id="KW-0804">Transcription</keyword>
<evidence type="ECO:0000256" key="3">
    <source>
        <dbReference type="ARBA" id="ARBA00022490"/>
    </source>
</evidence>
<dbReference type="GO" id="GO:0005776">
    <property type="term" value="C:autophagosome"/>
    <property type="evidence" value="ECO:0007669"/>
    <property type="project" value="UniProtKB-SubCell"/>
</dbReference>
<dbReference type="GO" id="GO:0016604">
    <property type="term" value="C:nuclear body"/>
    <property type="evidence" value="ECO:0007669"/>
    <property type="project" value="UniProtKB-SubCell"/>
</dbReference>
<evidence type="ECO:0000256" key="2">
    <source>
        <dbReference type="ARBA" id="ARBA00004514"/>
    </source>
</evidence>
<keyword evidence="5" id="KW-0805">Transcription regulation</keyword>
<evidence type="ECO:0000256" key="11">
    <source>
        <dbReference type="SAM" id="MobiDB-lite"/>
    </source>
</evidence>
<keyword evidence="9" id="KW-0968">Cytoplasmic vesicle</keyword>
<accession>A0A6S7FXZ0</accession>
<reference evidence="12" key="1">
    <citation type="submission" date="2020-04" db="EMBL/GenBank/DDBJ databases">
        <authorList>
            <person name="Alioto T."/>
            <person name="Alioto T."/>
            <person name="Gomez Garrido J."/>
        </authorList>
    </citation>
    <scope>NUCLEOTIDE SEQUENCE</scope>
    <source>
        <strain evidence="12">A484AB</strain>
    </source>
</reference>
<dbReference type="PANTHER" id="PTHR31671">
    <property type="entry name" value="DIABETES AND OBESITY REGULATED, ISOFORM G"/>
    <property type="match status" value="1"/>
</dbReference>
<evidence type="ECO:0000256" key="8">
    <source>
        <dbReference type="ARBA" id="ARBA00023242"/>
    </source>
</evidence>